<proteinExistence type="predicted"/>
<dbReference type="PROSITE" id="PS00517">
    <property type="entry name" value="RNASE_3_1"/>
    <property type="match status" value="1"/>
</dbReference>
<dbReference type="SMART" id="SM00535">
    <property type="entry name" value="RIBOc"/>
    <property type="match status" value="1"/>
</dbReference>
<dbReference type="GO" id="GO:0006396">
    <property type="term" value="P:RNA processing"/>
    <property type="evidence" value="ECO:0007669"/>
    <property type="project" value="InterPro"/>
</dbReference>
<evidence type="ECO:0000256" key="1">
    <source>
        <dbReference type="ARBA" id="ARBA00022801"/>
    </source>
</evidence>
<accession>A0A397AWG8</accession>
<dbReference type="CDD" id="cd00593">
    <property type="entry name" value="RIBOc"/>
    <property type="match status" value="1"/>
</dbReference>
<dbReference type="PANTHER" id="PTHR14950">
    <property type="entry name" value="DICER-RELATED"/>
    <property type="match status" value="1"/>
</dbReference>
<feature type="domain" description="RNase III" evidence="3">
    <location>
        <begin position="207"/>
        <end position="286"/>
    </location>
</feature>
<gene>
    <name evidence="4" type="ORF">DYB25_001770</name>
</gene>
<dbReference type="Pfam" id="PF00636">
    <property type="entry name" value="Ribonuclease_3"/>
    <property type="match status" value="1"/>
</dbReference>
<dbReference type="InterPro" id="IPR036389">
    <property type="entry name" value="RNase_III_sf"/>
</dbReference>
<dbReference type="Gene3D" id="1.10.1520.10">
    <property type="entry name" value="Ribonuclease III domain"/>
    <property type="match status" value="2"/>
</dbReference>
<dbReference type="GO" id="GO:0004525">
    <property type="term" value="F:ribonuclease III activity"/>
    <property type="evidence" value="ECO:0007669"/>
    <property type="project" value="InterPro"/>
</dbReference>
<dbReference type="Proteomes" id="UP000266239">
    <property type="component" value="Unassembled WGS sequence"/>
</dbReference>
<evidence type="ECO:0000259" key="3">
    <source>
        <dbReference type="PROSITE" id="PS50142"/>
    </source>
</evidence>
<organism evidence="4 5">
    <name type="scientific">Aphanomyces astaci</name>
    <name type="common">Crayfish plague agent</name>
    <dbReference type="NCBI Taxonomy" id="112090"/>
    <lineage>
        <taxon>Eukaryota</taxon>
        <taxon>Sar</taxon>
        <taxon>Stramenopiles</taxon>
        <taxon>Oomycota</taxon>
        <taxon>Saprolegniomycetes</taxon>
        <taxon>Saprolegniales</taxon>
        <taxon>Verrucalvaceae</taxon>
        <taxon>Aphanomyces</taxon>
    </lineage>
</organism>
<feature type="compositionally biased region" description="Basic and acidic residues" evidence="2">
    <location>
        <begin position="561"/>
        <end position="585"/>
    </location>
</feature>
<feature type="region of interest" description="Disordered" evidence="2">
    <location>
        <begin position="534"/>
        <end position="607"/>
    </location>
</feature>
<reference evidence="4 5" key="1">
    <citation type="submission" date="2018-08" db="EMBL/GenBank/DDBJ databases">
        <title>Aphanomyces genome sequencing and annotation.</title>
        <authorList>
            <person name="Minardi D."/>
            <person name="Oidtmann B."/>
            <person name="Van Der Giezen M."/>
            <person name="Studholme D.J."/>
        </authorList>
    </citation>
    <scope>NUCLEOTIDE SEQUENCE [LARGE SCALE GENOMIC DNA]</scope>
    <source>
        <strain evidence="4 5">Yx</strain>
    </source>
</reference>
<dbReference type="SUPFAM" id="SSF69065">
    <property type="entry name" value="RNase III domain-like"/>
    <property type="match status" value="2"/>
</dbReference>
<protein>
    <recommendedName>
        <fullName evidence="3">RNase III domain-containing protein</fullName>
    </recommendedName>
</protein>
<sequence length="607" mass="67543">MATPLADAVIVGYCDLSAAGLRLLHHVSIDDTHVVEETVYVHGLPLLVRNFVHPDTKRPHVSILVVPEPVATDDCTLFCAEIVDLLQGSKQVLVLSSLNLPMSSDQEKCVYWSQVHATTPLNLPDLDFEPIPENSRWTIKDQFLSTLLHFLHVEYLPVTLVVVRGYKFSSSRNDDGTAEILVKLGHAAPLVIQALNMASKNRPDVKSEGTLSMLRGDMIRNDRLCKLSMDKMLHHYMIYPADFEQRPFRTWIPSCMGRTPDAVIAHLKWIADVLESTCGAYIEGAGEVAGRAWTGCSVCETPQVYNRTYFPHCLPQPVAAQADPETPRDLATWDLTHLGYDDIPERMYLLQTSLKYNFKDKRLLLEAITHPSVAQWLIHADKTTTNVVWKGDYERLEYLGDALIEYLVVTYAYIAHPTWQPGALTDWKGATVSNDALGKAALICFHIDQIMLTGSMRLDPLLVDKLADLKRLHAEGSSERPHVTMPKIFADGFEALCAAVFLDAGCDLHVIRDIFLGPLLSVVGPDAVAHVTRKNTPKPVDISPPPTLSTTDAAGENVEEDNLRHGEDARNNDNDEAAVKPEPARLSHISTHQQPIEIIEIEDSDDE</sequence>
<feature type="domain" description="RNase III" evidence="3">
    <location>
        <begin position="347"/>
        <end position="505"/>
    </location>
</feature>
<dbReference type="PROSITE" id="PS50142">
    <property type="entry name" value="RNASE_3_2"/>
    <property type="match status" value="2"/>
</dbReference>
<dbReference type="EMBL" id="QUTA01006705">
    <property type="protein sequence ID" value="RHY09947.1"/>
    <property type="molecule type" value="Genomic_DNA"/>
</dbReference>
<evidence type="ECO:0000256" key="2">
    <source>
        <dbReference type="SAM" id="MobiDB-lite"/>
    </source>
</evidence>
<comment type="caution">
    <text evidence="4">The sequence shown here is derived from an EMBL/GenBank/DDBJ whole genome shotgun (WGS) entry which is preliminary data.</text>
</comment>
<dbReference type="InterPro" id="IPR000999">
    <property type="entry name" value="RNase_III_dom"/>
</dbReference>
<dbReference type="AlphaFoldDB" id="A0A397AWG8"/>
<keyword evidence="1" id="KW-0378">Hydrolase</keyword>
<dbReference type="VEuPathDB" id="FungiDB:H257_16899"/>
<evidence type="ECO:0000313" key="5">
    <source>
        <dbReference type="Proteomes" id="UP000266239"/>
    </source>
</evidence>
<dbReference type="PANTHER" id="PTHR14950:SF37">
    <property type="entry name" value="ENDORIBONUCLEASE DICER"/>
    <property type="match status" value="1"/>
</dbReference>
<name>A0A397AWG8_APHAT</name>
<evidence type="ECO:0000313" key="4">
    <source>
        <dbReference type="EMBL" id="RHY09947.1"/>
    </source>
</evidence>